<evidence type="ECO:0000313" key="2">
    <source>
        <dbReference type="EMBL" id="KAL1527922.1"/>
    </source>
</evidence>
<dbReference type="EMBL" id="JBGBPQ010000002">
    <property type="protein sequence ID" value="KAL1527922.1"/>
    <property type="molecule type" value="Genomic_DNA"/>
</dbReference>
<dbReference type="Proteomes" id="UP001515480">
    <property type="component" value="Unassembled WGS sequence"/>
</dbReference>
<gene>
    <name evidence="1" type="ORF">AB1Y20_009288</name>
    <name evidence="2" type="ORF">AB1Y20_009295</name>
</gene>
<proteinExistence type="predicted"/>
<dbReference type="EMBL" id="JBGBPQ010000002">
    <property type="protein sequence ID" value="KAL1527915.1"/>
    <property type="molecule type" value="Genomic_DNA"/>
</dbReference>
<organism evidence="1 3">
    <name type="scientific">Prymnesium parvum</name>
    <name type="common">Toxic golden alga</name>
    <dbReference type="NCBI Taxonomy" id="97485"/>
    <lineage>
        <taxon>Eukaryota</taxon>
        <taxon>Haptista</taxon>
        <taxon>Haptophyta</taxon>
        <taxon>Prymnesiophyceae</taxon>
        <taxon>Prymnesiales</taxon>
        <taxon>Prymnesiaceae</taxon>
        <taxon>Prymnesium</taxon>
    </lineage>
</organism>
<evidence type="ECO:0000313" key="1">
    <source>
        <dbReference type="EMBL" id="KAL1527915.1"/>
    </source>
</evidence>
<accession>A0AB34K1N4</accession>
<protein>
    <submittedName>
        <fullName evidence="1">Uncharacterized protein</fullName>
    </submittedName>
</protein>
<comment type="caution">
    <text evidence="1">The sequence shown here is derived from an EMBL/GenBank/DDBJ whole genome shotgun (WGS) entry which is preliminary data.</text>
</comment>
<reference evidence="1 3" key="1">
    <citation type="journal article" date="2024" name="Science">
        <title>Giant polyketide synthase enzymes in the biosynthesis of giant marine polyether toxins.</title>
        <authorList>
            <person name="Fallon T.R."/>
            <person name="Shende V.V."/>
            <person name="Wierzbicki I.H."/>
            <person name="Pendleton A.L."/>
            <person name="Watervoot N.F."/>
            <person name="Auber R.P."/>
            <person name="Gonzalez D.J."/>
            <person name="Wisecaver J.H."/>
            <person name="Moore B.S."/>
        </authorList>
    </citation>
    <scope>NUCLEOTIDE SEQUENCE [LARGE SCALE GENOMIC DNA]</scope>
    <source>
        <strain evidence="1 3">12B1</strain>
    </source>
</reference>
<evidence type="ECO:0000313" key="3">
    <source>
        <dbReference type="Proteomes" id="UP001515480"/>
    </source>
</evidence>
<dbReference type="AlphaFoldDB" id="A0AB34K1N4"/>
<sequence length="88" mass="9619">MKTARRGCESAERSLAWRARWAGVASGAPHESAPYHRQLWPWHVASSVAPTTPRAASGESRSTIWVGGSETAETGRMWAPPIKGPFYI</sequence>
<keyword evidence="3" id="KW-1185">Reference proteome</keyword>
<name>A0AB34K1N4_PRYPA</name>